<evidence type="ECO:0000313" key="3">
    <source>
        <dbReference type="Proteomes" id="UP000293995"/>
    </source>
</evidence>
<keyword evidence="1" id="KW-0812">Transmembrane</keyword>
<evidence type="ECO:0000256" key="1">
    <source>
        <dbReference type="SAM" id="Phobius"/>
    </source>
</evidence>
<dbReference type="AlphaFoldDB" id="A0A4P6EGE1"/>
<evidence type="ECO:0000313" key="2">
    <source>
        <dbReference type="EMBL" id="QAY60229.1"/>
    </source>
</evidence>
<reference evidence="2 3" key="1">
    <citation type="submission" date="2019-01" db="EMBL/GenBank/DDBJ databases">
        <title>Genome sequencing of strain DFW100M-13.</title>
        <authorList>
            <person name="Heo J."/>
            <person name="Kim S.-J."/>
            <person name="Kim J.-S."/>
            <person name="Hong S.-B."/>
            <person name="Kwon S.-W."/>
        </authorList>
    </citation>
    <scope>NUCLEOTIDE SEQUENCE [LARGE SCALE GENOMIC DNA]</scope>
    <source>
        <strain evidence="2 3">DFW100M-13</strain>
    </source>
</reference>
<name>A0A4P6EGE1_9MICO</name>
<dbReference type="OrthoDB" id="5071683at2"/>
<keyword evidence="1" id="KW-0472">Membrane</keyword>
<dbReference type="KEGG" id="mprt:ET475_09665"/>
<dbReference type="Proteomes" id="UP000293995">
    <property type="component" value="Chromosome"/>
</dbReference>
<keyword evidence="1" id="KW-1133">Transmembrane helix</keyword>
<protein>
    <submittedName>
        <fullName evidence="2">Uncharacterized protein</fullName>
    </submittedName>
</protein>
<feature type="transmembrane region" description="Helical" evidence="1">
    <location>
        <begin position="7"/>
        <end position="29"/>
    </location>
</feature>
<dbReference type="EMBL" id="CP035494">
    <property type="protein sequence ID" value="QAY60229.1"/>
    <property type="molecule type" value="Genomic_DNA"/>
</dbReference>
<proteinExistence type="predicted"/>
<keyword evidence="3" id="KW-1185">Reference proteome</keyword>
<sequence>MIGGRNGWIAWPVGILCLGVVGGLVWLAAPGVPGAVQFVSDMLRTGSAQAAGGSATPQPIESIGTAADDDCRSLYPDGLWAALTWQSRTVLNQSQKPPATSAEAVRDALAPEVLMTCAWRNDDGGTVTTTLSRVDAAAATIAGEAFSSSGFSCTALPGSVVRCTKTAGDTVEDDVVAGGMWLSTTAEAWHPDGYTDALVQRLWPR</sequence>
<accession>A0A4P6EGE1</accession>
<organism evidence="2 3">
    <name type="scientific">Microbacterium protaetiae</name>
    <dbReference type="NCBI Taxonomy" id="2509458"/>
    <lineage>
        <taxon>Bacteria</taxon>
        <taxon>Bacillati</taxon>
        <taxon>Actinomycetota</taxon>
        <taxon>Actinomycetes</taxon>
        <taxon>Micrococcales</taxon>
        <taxon>Microbacteriaceae</taxon>
        <taxon>Microbacterium</taxon>
    </lineage>
</organism>
<dbReference type="RefSeq" id="WP_129389204.1">
    <property type="nucleotide sequence ID" value="NZ_CP035494.1"/>
</dbReference>
<gene>
    <name evidence="2" type="ORF">ET475_09665</name>
</gene>